<evidence type="ECO:0000256" key="2">
    <source>
        <dbReference type="SAM" id="SignalP"/>
    </source>
</evidence>
<dbReference type="Pfam" id="PF22352">
    <property type="entry name" value="K319L-like_PKD"/>
    <property type="match status" value="1"/>
</dbReference>
<dbReference type="InterPro" id="IPR000801">
    <property type="entry name" value="Esterase-like"/>
</dbReference>
<sequence>MYYSLVIVVMALLFTSPSADAVSYPELNEENFPSASYDDGNATVLKYRYFVPVNYDAGDTSTLYPLVLFLHGNGEKGTNNHSQMRNNANGAMIFVSSDSPDNQTDFPCFWVAPQCQLADWGDSYLPAQIEGMLDDLIANYHIDPDRIYITGLSMGGGGVISQIDAYPGRYAAANPNCGWATSGSANAYADIPLWAFHCADDGTVGVNGSDQIANQVRSAGGTAIYTRYNTGGHSGAWSRAYNAATPLVPWMMSQRRGQEPFSLVGPYLKITSPTTSGNVSTSSDSLDLGGVADADTTVIRYRNNQFFNEPPPIISGTASWTVTATPLRSGQINPIYLEADTIAYASPGNGKTTTNAYIYINRVTGGDAVQPVVTITSPTSSATYATTASTVSIAGSASDNVGVTSLTWGNNRGGSGVIANVASWQVDDIPLQAGANVITITALDAANNIAMDTITVTLSTNLIPQVNAGADDEAALVAGTAEVLLEGIVSDDGLPLDGELTMQWTVISGPDVVTFADASQAETTASFAATGSYVLRLTADDSEETNFDEVTIVIHPEGTPIGIKYPTVNATNFPSGSYDNGNPTTLNYRYLIPENYDANDSETLYPLVLFLHGAGEKGTDNSKQLGNNANGAMVFISTANPDNQEDFPCFWVAPQCQLSDWGASYLPGQIQGMLDDLIANYRIDPDRIYITGLSMGGQGAVVQLNNYPDRYAAANSNAGSVPSATANNYAHIPMWAFHCADDGTIGINGSDQIANQMRAAGGTPIYTRYDTGGHSGSWTRAYSTGTPLVPWMMAQRRGQEPVSLVGPYVKVISPTTNGSTATSASSLLLSGVADADTTAIRYRNSQFFNDPPPLVNGTASWSVTATPLRGGTINQIYLEADTIAYSAPGNGKTTTNDWLNISTIRYDVWSVDNGLVIGSNSELNDDTDGDSLINLLEYAFGLNPTGGYEADLSPENPLFANSGLPKLDWGIDGSLQFVFPRRVDYAAAQLTYTVQYSSDMQTWMDSSVAPTVIYTDGDIQVVEIADPLFLEDDAGSHFLRISVTADN</sequence>
<name>A0A8J3GEN1_9BACT</name>
<reference evidence="3" key="2">
    <citation type="submission" date="2020-09" db="EMBL/GenBank/DDBJ databases">
        <authorList>
            <person name="Sun Q."/>
            <person name="Kim S."/>
        </authorList>
    </citation>
    <scope>NUCLEOTIDE SEQUENCE</scope>
    <source>
        <strain evidence="3">KCTC 12870</strain>
    </source>
</reference>
<reference evidence="3" key="1">
    <citation type="journal article" date="2014" name="Int. J. Syst. Evol. Microbiol.">
        <title>Complete genome sequence of Corynebacterium casei LMG S-19264T (=DSM 44701T), isolated from a smear-ripened cheese.</title>
        <authorList>
            <consortium name="US DOE Joint Genome Institute (JGI-PGF)"/>
            <person name="Walter F."/>
            <person name="Albersmeier A."/>
            <person name="Kalinowski J."/>
            <person name="Ruckert C."/>
        </authorList>
    </citation>
    <scope>NUCLEOTIDE SEQUENCE</scope>
    <source>
        <strain evidence="3">KCTC 12870</strain>
    </source>
</reference>
<dbReference type="AlphaFoldDB" id="A0A8J3GEN1"/>
<feature type="chain" id="PRO_5035226021" evidence="2">
    <location>
        <begin position="22"/>
        <end position="1047"/>
    </location>
</feature>
<keyword evidence="4" id="KW-1185">Reference proteome</keyword>
<dbReference type="InterPro" id="IPR029058">
    <property type="entry name" value="AB_hydrolase_fold"/>
</dbReference>
<dbReference type="Pfam" id="PF00756">
    <property type="entry name" value="Esterase"/>
    <property type="match status" value="1"/>
</dbReference>
<evidence type="ECO:0000313" key="3">
    <source>
        <dbReference type="EMBL" id="GHC05047.1"/>
    </source>
</evidence>
<comment type="caution">
    <text evidence="3">The sequence shown here is derived from an EMBL/GenBank/DDBJ whole genome shotgun (WGS) entry which is preliminary data.</text>
</comment>
<dbReference type="PANTHER" id="PTHR43037:SF1">
    <property type="entry name" value="BLL1128 PROTEIN"/>
    <property type="match status" value="1"/>
</dbReference>
<dbReference type="InterPro" id="IPR050955">
    <property type="entry name" value="Plant_Biomass_Hydrol_Est"/>
</dbReference>
<evidence type="ECO:0000256" key="1">
    <source>
        <dbReference type="ARBA" id="ARBA00022729"/>
    </source>
</evidence>
<proteinExistence type="predicted"/>
<keyword evidence="1 2" id="KW-0732">Signal</keyword>
<dbReference type="SUPFAM" id="SSF53474">
    <property type="entry name" value="alpha/beta-Hydrolases"/>
    <property type="match status" value="2"/>
</dbReference>
<dbReference type="Gene3D" id="3.40.50.1820">
    <property type="entry name" value="alpha/beta hydrolase"/>
    <property type="match status" value="2"/>
</dbReference>
<feature type="signal peptide" evidence="2">
    <location>
        <begin position="1"/>
        <end position="21"/>
    </location>
</feature>
<protein>
    <submittedName>
        <fullName evidence="3">Uncharacterized protein</fullName>
    </submittedName>
</protein>
<dbReference type="Gene3D" id="2.60.40.10">
    <property type="entry name" value="Immunoglobulins"/>
    <property type="match status" value="2"/>
</dbReference>
<dbReference type="EMBL" id="BMXG01000013">
    <property type="protein sequence ID" value="GHC05047.1"/>
    <property type="molecule type" value="Genomic_DNA"/>
</dbReference>
<accession>A0A8J3GEN1</accession>
<evidence type="ECO:0000313" key="4">
    <source>
        <dbReference type="Proteomes" id="UP000642829"/>
    </source>
</evidence>
<dbReference type="InterPro" id="IPR013783">
    <property type="entry name" value="Ig-like_fold"/>
</dbReference>
<organism evidence="3 4">
    <name type="scientific">Cerasicoccus arenae</name>
    <dbReference type="NCBI Taxonomy" id="424488"/>
    <lineage>
        <taxon>Bacteria</taxon>
        <taxon>Pseudomonadati</taxon>
        <taxon>Verrucomicrobiota</taxon>
        <taxon>Opitutia</taxon>
        <taxon>Puniceicoccales</taxon>
        <taxon>Cerasicoccaceae</taxon>
        <taxon>Cerasicoccus</taxon>
    </lineage>
</organism>
<gene>
    <name evidence="3" type="ORF">GCM10007047_22470</name>
</gene>
<dbReference type="Proteomes" id="UP000642829">
    <property type="component" value="Unassembled WGS sequence"/>
</dbReference>
<dbReference type="PANTHER" id="PTHR43037">
    <property type="entry name" value="UNNAMED PRODUCT-RELATED"/>
    <property type="match status" value="1"/>
</dbReference>